<protein>
    <submittedName>
        <fullName evidence="3">NUDIX domain-containing protein</fullName>
    </submittedName>
</protein>
<reference evidence="3 4" key="2">
    <citation type="submission" date="2020-02" db="EMBL/GenBank/DDBJ databases">
        <title>Candidatus Galacturonibacter soehngenii shows hetero-acetogenic catabolism of galacturonic acid but lacks a canonical carbon monoxide dehydrogenase/acetyl-CoA synthase complex.</title>
        <authorList>
            <person name="Diender M."/>
            <person name="Stouten G.R."/>
            <person name="Petersen J.F."/>
            <person name="Nielsen P.H."/>
            <person name="Dueholm M.S."/>
            <person name="Pronk J.T."/>
            <person name="Van Loosdrecht M.C.M."/>
        </authorList>
    </citation>
    <scope>NUCLEOTIDE SEQUENCE [LARGE SCALE GENOMIC DNA]</scope>
    <source>
        <strain evidence="3">GalUA</strain>
    </source>
</reference>
<dbReference type="InterPro" id="IPR015797">
    <property type="entry name" value="NUDIX_hydrolase-like_dom_sf"/>
</dbReference>
<comment type="caution">
    <text evidence="3">The sequence shown here is derived from an EMBL/GenBank/DDBJ whole genome shotgun (WGS) entry which is preliminary data.</text>
</comment>
<feature type="domain" description="Nudix hydrolase" evidence="2">
    <location>
        <begin position="42"/>
        <end position="181"/>
    </location>
</feature>
<dbReference type="RefSeq" id="WP_151147474.1">
    <property type="nucleotide sequence ID" value="NZ_WAGX01000007.1"/>
</dbReference>
<keyword evidence="4" id="KW-1185">Reference proteome</keyword>
<dbReference type="InterPro" id="IPR000086">
    <property type="entry name" value="NUDIX_hydrolase_dom"/>
</dbReference>
<gene>
    <name evidence="3" type="ORF">F7O84_15835</name>
</gene>
<evidence type="ECO:0000313" key="3">
    <source>
        <dbReference type="EMBL" id="KAB1435847.1"/>
    </source>
</evidence>
<accession>A0A7V7UB14</accession>
<proteinExistence type="inferred from homology"/>
<dbReference type="EMBL" id="WAGX01000007">
    <property type="protein sequence ID" value="KAB1435847.1"/>
    <property type="molecule type" value="Genomic_DNA"/>
</dbReference>
<organism evidence="3 4">
    <name type="scientific">Candidatus Galacturonatibacter soehngenii</name>
    <dbReference type="NCBI Taxonomy" id="2307010"/>
    <lineage>
        <taxon>Bacteria</taxon>
        <taxon>Bacillati</taxon>
        <taxon>Bacillota</taxon>
        <taxon>Clostridia</taxon>
        <taxon>Lachnospirales</taxon>
        <taxon>Lachnospiraceae</taxon>
        <taxon>Candidatus Galacturonatibacter</taxon>
    </lineage>
</organism>
<sequence>MNYTQAIISYQPINEQEVQDKKVILDYIHHFGDNVLSRSNEIAHITSSGFIMNETLDKVLLVHHNIRNVWSWTGGHADNEHDMLYVSFKEAREETGIQDIYPLSNEIASIDILTVEGHKKKEQYINVHLHLSVAYVLIANEASEVTVCPDENSAVAWFPVSQFTKEYFSDHDVYLYQKLISFAKKTKKNNK</sequence>
<evidence type="ECO:0000256" key="1">
    <source>
        <dbReference type="ARBA" id="ARBA00005582"/>
    </source>
</evidence>
<reference evidence="3 4" key="1">
    <citation type="submission" date="2019-09" db="EMBL/GenBank/DDBJ databases">
        <authorList>
            <person name="Valk L.C."/>
        </authorList>
    </citation>
    <scope>NUCLEOTIDE SEQUENCE [LARGE SCALE GENOMIC DNA]</scope>
    <source>
        <strain evidence="3">GalUA</strain>
    </source>
</reference>
<dbReference type="CDD" id="cd03674">
    <property type="entry name" value="NUDIX_Hydrolase"/>
    <property type="match status" value="1"/>
</dbReference>
<dbReference type="Proteomes" id="UP000461768">
    <property type="component" value="Unassembled WGS sequence"/>
</dbReference>
<dbReference type="PANTHER" id="PTHR43736:SF1">
    <property type="entry name" value="DIHYDRONEOPTERIN TRIPHOSPHATE DIPHOSPHATASE"/>
    <property type="match status" value="1"/>
</dbReference>
<evidence type="ECO:0000313" key="4">
    <source>
        <dbReference type="Proteomes" id="UP000461768"/>
    </source>
</evidence>
<dbReference type="OrthoDB" id="9787880at2"/>
<comment type="similarity">
    <text evidence="1">Belongs to the Nudix hydrolase family.</text>
</comment>
<dbReference type="SUPFAM" id="SSF55811">
    <property type="entry name" value="Nudix"/>
    <property type="match status" value="1"/>
</dbReference>
<dbReference type="PROSITE" id="PS51462">
    <property type="entry name" value="NUDIX"/>
    <property type="match status" value="1"/>
</dbReference>
<evidence type="ECO:0000259" key="2">
    <source>
        <dbReference type="PROSITE" id="PS51462"/>
    </source>
</evidence>
<dbReference type="Pfam" id="PF00293">
    <property type="entry name" value="NUDIX"/>
    <property type="match status" value="1"/>
</dbReference>
<name>A0A7V7UB14_9FIRM</name>
<dbReference type="AlphaFoldDB" id="A0A7V7UB14"/>
<dbReference type="PANTHER" id="PTHR43736">
    <property type="entry name" value="ADP-RIBOSE PYROPHOSPHATASE"/>
    <property type="match status" value="1"/>
</dbReference>
<dbReference type="Gene3D" id="3.90.79.10">
    <property type="entry name" value="Nucleoside Triphosphate Pyrophosphohydrolase"/>
    <property type="match status" value="1"/>
</dbReference>